<evidence type="ECO:0000256" key="3">
    <source>
        <dbReference type="ARBA" id="ARBA00022603"/>
    </source>
</evidence>
<dbReference type="PANTHER" id="PTHR43619:SF2">
    <property type="entry name" value="S-ADENOSYL-L-METHIONINE-DEPENDENT METHYLTRANSFERASES SUPERFAMILY PROTEIN"/>
    <property type="match status" value="1"/>
</dbReference>
<keyword evidence="5 6" id="KW-0949">S-adenosyl-L-methionine</keyword>
<evidence type="ECO:0000256" key="5">
    <source>
        <dbReference type="ARBA" id="ARBA00022691"/>
    </source>
</evidence>
<protein>
    <recommendedName>
        <fullName evidence="6">S-adenosyl-L-methionine-dependent methyltransferase</fullName>
        <ecNumber evidence="6">2.1.1.-</ecNumber>
    </recommendedName>
</protein>
<dbReference type="GO" id="GO:0008168">
    <property type="term" value="F:methyltransferase activity"/>
    <property type="evidence" value="ECO:0007669"/>
    <property type="project" value="UniProtKB-UniRule"/>
</dbReference>
<reference evidence="7" key="1">
    <citation type="submission" date="2019-05" db="EMBL/GenBank/DDBJ databases">
        <title>Isolation, diversity and antifungal activity of Actinobacteria from wheat.</title>
        <authorList>
            <person name="Yu B."/>
        </authorList>
    </citation>
    <scope>NUCLEOTIDE SEQUENCE [LARGE SCALE GENOMIC DNA]</scope>
    <source>
        <strain evidence="7">NEAU-HEGS1-5</strain>
    </source>
</reference>
<dbReference type="NCBIfam" id="TIGR00027">
    <property type="entry name" value="mthyl_TIGR00027"/>
    <property type="match status" value="1"/>
</dbReference>
<dbReference type="InterPro" id="IPR007213">
    <property type="entry name" value="Ppm1/Ppm2/Tcmp"/>
</dbReference>
<evidence type="ECO:0000256" key="4">
    <source>
        <dbReference type="ARBA" id="ARBA00022679"/>
    </source>
</evidence>
<organism evidence="7 8">
    <name type="scientific">Microbispora triticiradicis</name>
    <dbReference type="NCBI Taxonomy" id="2200763"/>
    <lineage>
        <taxon>Bacteria</taxon>
        <taxon>Bacillati</taxon>
        <taxon>Actinomycetota</taxon>
        <taxon>Actinomycetes</taxon>
        <taxon>Streptosporangiales</taxon>
        <taxon>Streptosporangiaceae</taxon>
        <taxon>Microbispora</taxon>
    </lineage>
</organism>
<dbReference type="InterPro" id="IPR011610">
    <property type="entry name" value="SAM_mthyl_Trfase_ML2640-like"/>
</dbReference>
<keyword evidence="8" id="KW-1185">Reference proteome</keyword>
<dbReference type="EMBL" id="VANP01000006">
    <property type="protein sequence ID" value="TLP58693.1"/>
    <property type="molecule type" value="Genomic_DNA"/>
</dbReference>
<keyword evidence="4 7" id="KW-0808">Transferase</keyword>
<proteinExistence type="inferred from homology"/>
<gene>
    <name evidence="7" type="ORF">FED44_17710</name>
</gene>
<evidence type="ECO:0000256" key="2">
    <source>
        <dbReference type="ARBA" id="ARBA00008138"/>
    </source>
</evidence>
<comment type="function">
    <text evidence="1 6">Exhibits S-adenosyl-L-methionine-dependent methyltransferase activity.</text>
</comment>
<dbReference type="Pfam" id="PF04072">
    <property type="entry name" value="LCM"/>
    <property type="match status" value="1"/>
</dbReference>
<evidence type="ECO:0000256" key="6">
    <source>
        <dbReference type="RuleBase" id="RU362030"/>
    </source>
</evidence>
<evidence type="ECO:0000313" key="8">
    <source>
        <dbReference type="Proteomes" id="UP000309033"/>
    </source>
</evidence>
<evidence type="ECO:0000256" key="1">
    <source>
        <dbReference type="ARBA" id="ARBA00003907"/>
    </source>
</evidence>
<dbReference type="GO" id="GO:0032259">
    <property type="term" value="P:methylation"/>
    <property type="evidence" value="ECO:0007669"/>
    <property type="project" value="UniProtKB-KW"/>
</dbReference>
<dbReference type="PANTHER" id="PTHR43619">
    <property type="entry name" value="S-ADENOSYL-L-METHIONINE-DEPENDENT METHYLTRANSFERASE YKTD-RELATED"/>
    <property type="match status" value="1"/>
</dbReference>
<comment type="similarity">
    <text evidence="2 6">Belongs to the UPF0677 family.</text>
</comment>
<dbReference type="OrthoDB" id="9806164at2"/>
<dbReference type="Proteomes" id="UP000309033">
    <property type="component" value="Unassembled WGS sequence"/>
</dbReference>
<dbReference type="AlphaFoldDB" id="A0A5R8YZ27"/>
<evidence type="ECO:0000313" key="7">
    <source>
        <dbReference type="EMBL" id="TLP58693.1"/>
    </source>
</evidence>
<dbReference type="InterPro" id="IPR029063">
    <property type="entry name" value="SAM-dependent_MTases_sf"/>
</dbReference>
<dbReference type="EC" id="2.1.1.-" evidence="6"/>
<name>A0A5R8YZ27_9ACTN</name>
<accession>A0A5R8YZ27</accession>
<dbReference type="Gene3D" id="3.40.50.150">
    <property type="entry name" value="Vaccinia Virus protein VP39"/>
    <property type="match status" value="1"/>
</dbReference>
<keyword evidence="3 6" id="KW-0489">Methyltransferase</keyword>
<comment type="caution">
    <text evidence="7">The sequence shown here is derived from an EMBL/GenBank/DDBJ whole genome shotgun (WGS) entry which is preliminary data.</text>
</comment>
<sequence length="285" mass="31677">MDDISYTAQWTAAVRALETERSDGLFRDEYARCLAEPRGFELLDRYRGAGVSDFVAVRTRYMDDALTRILGETGIRQVVLLANGMDVRTHRLDWPAGTTVYEVDHGPLLDEKQARLAALAAEPRVPTVPIRADLAGDWLEALKSGGFDPAERTLWIAEGLLFFLTEEQAGRLLETVAGASPPESRLVVDMTSAALLRHPMTQSFLRRLREDGTPWRFGTDDPEGFLTAHGWAVEDLRQPGEPGAGERRWPYAVPPREARGVPRSWLISAVTADRPLPPEMATVLT</sequence>
<dbReference type="SUPFAM" id="SSF53335">
    <property type="entry name" value="S-adenosyl-L-methionine-dependent methyltransferases"/>
    <property type="match status" value="1"/>
</dbReference>